<evidence type="ECO:0000313" key="1">
    <source>
        <dbReference type="EMBL" id="PLW51931.1"/>
    </source>
</evidence>
<gene>
    <name evidence="1" type="ORF">PCASD_00873</name>
</gene>
<proteinExistence type="predicted"/>
<protein>
    <submittedName>
        <fullName evidence="1">Uncharacterized protein</fullName>
    </submittedName>
</protein>
<dbReference type="AlphaFoldDB" id="A0A2N5VPJ5"/>
<dbReference type="Proteomes" id="UP000235392">
    <property type="component" value="Unassembled WGS sequence"/>
</dbReference>
<reference evidence="1 2" key="1">
    <citation type="submission" date="2017-11" db="EMBL/GenBank/DDBJ databases">
        <title>De novo assembly and phasing of dikaryotic genomes from two isolates of Puccinia coronata f. sp. avenae, the causal agent of oat crown rust.</title>
        <authorList>
            <person name="Miller M.E."/>
            <person name="Zhang Y."/>
            <person name="Omidvar V."/>
            <person name="Sperschneider J."/>
            <person name="Schwessinger B."/>
            <person name="Raley C."/>
            <person name="Palmer J.M."/>
            <person name="Garnica D."/>
            <person name="Upadhyaya N."/>
            <person name="Rathjen J."/>
            <person name="Taylor J.M."/>
            <person name="Park R.F."/>
            <person name="Dodds P.N."/>
            <person name="Hirsch C.D."/>
            <person name="Kianian S.F."/>
            <person name="Figueroa M."/>
        </authorList>
    </citation>
    <scope>NUCLEOTIDE SEQUENCE [LARGE SCALE GENOMIC DNA]</scope>
    <source>
        <strain evidence="1">12SD80</strain>
    </source>
</reference>
<evidence type="ECO:0000313" key="2">
    <source>
        <dbReference type="Proteomes" id="UP000235392"/>
    </source>
</evidence>
<dbReference type="EMBL" id="PGCI01000003">
    <property type="protein sequence ID" value="PLW51931.1"/>
    <property type="molecule type" value="Genomic_DNA"/>
</dbReference>
<organism evidence="1 2">
    <name type="scientific">Puccinia coronata f. sp. avenae</name>
    <dbReference type="NCBI Taxonomy" id="200324"/>
    <lineage>
        <taxon>Eukaryota</taxon>
        <taxon>Fungi</taxon>
        <taxon>Dikarya</taxon>
        <taxon>Basidiomycota</taxon>
        <taxon>Pucciniomycotina</taxon>
        <taxon>Pucciniomycetes</taxon>
        <taxon>Pucciniales</taxon>
        <taxon>Pucciniaceae</taxon>
        <taxon>Puccinia</taxon>
    </lineage>
</organism>
<name>A0A2N5VPJ5_9BASI</name>
<comment type="caution">
    <text evidence="1">The sequence shown here is derived from an EMBL/GenBank/DDBJ whole genome shotgun (WGS) entry which is preliminary data.</text>
</comment>
<sequence>MRIGKPAPLVRTAKIDGTLCQPQSVSDIPHMNQQDILEMCKSYSKSEKRLILIGKHRIPDNNEEEKKEIDAALLLLAAERRDEIWMVISEDVKEIEDAYGHIPNLNFAGHGGIQFSKKNTAYVELPDASRIEGIEAEANTIVQELNIPLTGNPPRGEYHVSYWVPDGGDREIESNRDKAKQMAAKYLVATVKRTA</sequence>
<accession>A0A2N5VPJ5</accession>